<dbReference type="Gene3D" id="3.40.50.720">
    <property type="entry name" value="NAD(P)-binding Rossmann-like Domain"/>
    <property type="match status" value="1"/>
</dbReference>
<gene>
    <name evidence="3" type="ORF">D6D19_10345</name>
</gene>
<dbReference type="GO" id="GO:0005739">
    <property type="term" value="C:mitochondrion"/>
    <property type="evidence" value="ECO:0007669"/>
    <property type="project" value="TreeGrafter"/>
</dbReference>
<feature type="compositionally biased region" description="Basic and acidic residues" evidence="1">
    <location>
        <begin position="551"/>
        <end position="561"/>
    </location>
</feature>
<dbReference type="InterPro" id="IPR020843">
    <property type="entry name" value="ER"/>
</dbReference>
<comment type="caution">
    <text evidence="3">The sequence shown here is derived from an EMBL/GenBank/DDBJ whole genome shotgun (WGS) entry which is preliminary data.</text>
</comment>
<dbReference type="Pfam" id="PF00107">
    <property type="entry name" value="ADH_zinc_N"/>
    <property type="match status" value="1"/>
</dbReference>
<evidence type="ECO:0000259" key="2">
    <source>
        <dbReference type="SMART" id="SM00829"/>
    </source>
</evidence>
<dbReference type="InterPro" id="IPR013149">
    <property type="entry name" value="ADH-like_C"/>
</dbReference>
<dbReference type="EMBL" id="QZAO01000750">
    <property type="protein sequence ID" value="THW58910.1"/>
    <property type="molecule type" value="Genomic_DNA"/>
</dbReference>
<dbReference type="Gene3D" id="3.90.180.10">
    <property type="entry name" value="Medium-chain alcohol dehydrogenases, catalytic domain"/>
    <property type="match status" value="1"/>
</dbReference>
<evidence type="ECO:0000256" key="1">
    <source>
        <dbReference type="SAM" id="MobiDB-lite"/>
    </source>
</evidence>
<dbReference type="Proteomes" id="UP000308802">
    <property type="component" value="Unassembled WGS sequence"/>
</dbReference>
<feature type="region of interest" description="Disordered" evidence="1">
    <location>
        <begin position="1"/>
        <end position="24"/>
    </location>
</feature>
<reference evidence="3 4" key="1">
    <citation type="submission" date="2018-10" db="EMBL/GenBank/DDBJ databases">
        <title>Fifty Aureobasidium pullulans genomes reveal a recombining polyextremotolerant generalist.</title>
        <authorList>
            <person name="Gostincar C."/>
            <person name="Turk M."/>
            <person name="Zajc J."/>
            <person name="Gunde-Cimerman N."/>
        </authorList>
    </citation>
    <scope>NUCLEOTIDE SEQUENCE [LARGE SCALE GENOMIC DNA]</scope>
    <source>
        <strain evidence="3 4">EXF-10659</strain>
    </source>
</reference>
<dbReference type="PANTHER" id="PTHR43677:SF4">
    <property type="entry name" value="QUINONE OXIDOREDUCTASE-LIKE PROTEIN 2"/>
    <property type="match status" value="1"/>
</dbReference>
<dbReference type="InterPro" id="IPR036291">
    <property type="entry name" value="NAD(P)-bd_dom_sf"/>
</dbReference>
<feature type="region of interest" description="Disordered" evidence="1">
    <location>
        <begin position="543"/>
        <end position="603"/>
    </location>
</feature>
<dbReference type="InterPro" id="IPR002364">
    <property type="entry name" value="Quin_OxRdtase/zeta-crystal_CS"/>
</dbReference>
<dbReference type="AlphaFoldDB" id="A0A4S8Z530"/>
<evidence type="ECO:0000313" key="4">
    <source>
        <dbReference type="Proteomes" id="UP000308802"/>
    </source>
</evidence>
<dbReference type="GO" id="GO:0016491">
    <property type="term" value="F:oxidoreductase activity"/>
    <property type="evidence" value="ECO:0007669"/>
    <property type="project" value="InterPro"/>
</dbReference>
<dbReference type="CDD" id="cd08241">
    <property type="entry name" value="QOR1"/>
    <property type="match status" value="1"/>
</dbReference>
<dbReference type="PANTHER" id="PTHR43677">
    <property type="entry name" value="SHORT-CHAIN DEHYDROGENASE/REDUCTASE"/>
    <property type="match status" value="1"/>
</dbReference>
<evidence type="ECO:0000313" key="3">
    <source>
        <dbReference type="EMBL" id="THW58910.1"/>
    </source>
</evidence>
<proteinExistence type="predicted"/>
<dbReference type="Pfam" id="PF08240">
    <property type="entry name" value="ADH_N"/>
    <property type="match status" value="1"/>
</dbReference>
<dbReference type="InterPro" id="IPR013154">
    <property type="entry name" value="ADH-like_N"/>
</dbReference>
<dbReference type="PROSITE" id="PS01162">
    <property type="entry name" value="QOR_ZETA_CRYSTAL"/>
    <property type="match status" value="1"/>
</dbReference>
<name>A0A4S8Z530_AURPU</name>
<dbReference type="GO" id="GO:0008270">
    <property type="term" value="F:zinc ion binding"/>
    <property type="evidence" value="ECO:0007669"/>
    <property type="project" value="InterPro"/>
</dbReference>
<dbReference type="SUPFAM" id="SSF50129">
    <property type="entry name" value="GroES-like"/>
    <property type="match status" value="1"/>
</dbReference>
<feature type="compositionally biased region" description="Low complexity" evidence="1">
    <location>
        <begin position="573"/>
        <end position="593"/>
    </location>
</feature>
<sequence>MFGQATEARRPRRRPQKPTDDDVETLAKLFFDKHEPHELYESWTEAYMSSPPPHFGIVPATPSDAQKLTAHQGPQDLKVTDLPDPSPKPNQYLIAVHAAATNFFDLLQIRGKYQHQPPLPWVSGAEFSGVILKAPQSLPGGKKPTFKEGDKVFGASQGAYATKVCATEEQLRPMPKGWSYFESAGLMVTAPTSYAGLVTRAGIKKESVLIITGDWVLVHAAAGGVGLAAVQIAKAFGATVVATAGTQHKLDVAKSFGADHLVDYRQKDWPDMVKKLTPKGRGVDIVYDPVGLIAQSMKCTAWNGRLLVIGFAAGDIEKMATNRILLKNVSVMGLHWGAYAINEPEMIEVVWKGLFDLMESGKFRGTCYTDKEFVGLETIPEALKALGARDTWEPMQSSNFAHLISMSRPDSTPPLPYLISFFNKKMASNDVQYGLNERERLELGHRMLLAEQQRRLESRRILEASTRAPVCPNYSVVGHSGCWYCRQNGTPQPSTSTDNLLRSLARPQFQTTPISEKPYASYLPSSGSTDGTINPIKQLITPASTASVVPHTDDRTRRQSPSDRMTYSKPRGKAVTPAPAAGPAVAATPVAKPVKPKPDPARPFTELQLPKDVVRPLIPATFSRFLSLPLEIRHVIYALLVDNGVHGILLPSKDVKVYHQAAITRVNRQIRRESIGMVYTNNAFNATSRDLIKRGLMLSQNVGDDKLNLIKNWSWITAKRSLFIWFPNGRTAMINHNGPNKEVLTLALERRMQVCDYLRTLGHDPTGLGAEDVKAITEIVLRITPKIKAKKEGDAAQ</sequence>
<dbReference type="InterPro" id="IPR051397">
    <property type="entry name" value="Zn-ADH-like_protein"/>
</dbReference>
<organism evidence="3 4">
    <name type="scientific">Aureobasidium pullulans</name>
    <name type="common">Black yeast</name>
    <name type="synonym">Pullularia pullulans</name>
    <dbReference type="NCBI Taxonomy" id="5580"/>
    <lineage>
        <taxon>Eukaryota</taxon>
        <taxon>Fungi</taxon>
        <taxon>Dikarya</taxon>
        <taxon>Ascomycota</taxon>
        <taxon>Pezizomycotina</taxon>
        <taxon>Dothideomycetes</taxon>
        <taxon>Dothideomycetidae</taxon>
        <taxon>Dothideales</taxon>
        <taxon>Saccotheciaceae</taxon>
        <taxon>Aureobasidium</taxon>
    </lineage>
</organism>
<accession>A0A4S8Z530</accession>
<feature type="domain" description="Enoyl reductase (ER)" evidence="2">
    <location>
        <begin position="73"/>
        <end position="391"/>
    </location>
</feature>
<protein>
    <recommendedName>
        <fullName evidence="2">Enoyl reductase (ER) domain-containing protein</fullName>
    </recommendedName>
</protein>
<dbReference type="SMART" id="SM00829">
    <property type="entry name" value="PKS_ER"/>
    <property type="match status" value="1"/>
</dbReference>
<dbReference type="SUPFAM" id="SSF51735">
    <property type="entry name" value="NAD(P)-binding Rossmann-fold domains"/>
    <property type="match status" value="1"/>
</dbReference>
<dbReference type="InterPro" id="IPR011032">
    <property type="entry name" value="GroES-like_sf"/>
</dbReference>